<dbReference type="Gene3D" id="2.170.150.80">
    <property type="entry name" value="NAC domain"/>
    <property type="match status" value="1"/>
</dbReference>
<comment type="subcellular location">
    <subcellularLocation>
        <location evidence="1">Nucleus</location>
    </subcellularLocation>
</comment>
<dbReference type="PANTHER" id="PTHR31744">
    <property type="entry name" value="PROTEIN CUP-SHAPED COTYLEDON 2-RELATED"/>
    <property type="match status" value="1"/>
</dbReference>
<dbReference type="AlphaFoldDB" id="A0AAV3Q745"/>
<dbReference type="EMBL" id="BAABME010020066">
    <property type="protein sequence ID" value="GAA0159236.1"/>
    <property type="molecule type" value="Genomic_DNA"/>
</dbReference>
<dbReference type="PROSITE" id="PS51005">
    <property type="entry name" value="NAC"/>
    <property type="match status" value="1"/>
</dbReference>
<accession>A0AAV3Q745</accession>
<sequence>MSAVTLPPGFRFHPTDEELVTYYLKRKINGQKIDLEIIPEVDLYKCEPWDLPGKSLLPSKDMEWYFFSPRDRKYPNGSRTNRATRVGYWKATGKDRKVSSQTRVVGMKKTLVFYRGRAPHGARTGWVMHEYCLDERECETNIGLQEVYALCRIFKKSLHAPNANQYAQASYVRSSSIEPFNSEGRCDENESFYPIISAPPCSSSTSYHIPPVDMSGPIDSRWMMQYSSSDEALFTNNSTFPNYGTMPYPPSMVNTMMECARLENKFRLPPLEVEESPQSTTFNSGSSYFTHQNTNQEDILGIIASNNSINQNHSWGNNNGNEFASPLDDFTFLLHGDENMASSIQIGDTDFVPIKSERMIEHNVVEGESSTQHNIIDGQEGNEIVQGFMNQNDNNQVLEENGDLDNFSDNLSFEIYEKTTEVSHGMFISTRQAAETFYHQIVPSTTLQVHLNPKSTMHDYPITKSHFTKSTKRNRGLSNKFKAISKYFLIVMLIVVNAIALLHSYWNCFGEYLENGESKEDVTIIDEASKKSIASDKHI</sequence>
<keyword evidence="3" id="KW-0238">DNA-binding</keyword>
<dbReference type="GO" id="GO:0006355">
    <property type="term" value="P:regulation of DNA-templated transcription"/>
    <property type="evidence" value="ECO:0007669"/>
    <property type="project" value="InterPro"/>
</dbReference>
<evidence type="ECO:0000256" key="3">
    <source>
        <dbReference type="ARBA" id="ARBA00023125"/>
    </source>
</evidence>
<evidence type="ECO:0000313" key="8">
    <source>
        <dbReference type="EMBL" id="GAA0159236.1"/>
    </source>
</evidence>
<dbReference type="PANTHER" id="PTHR31744:SF210">
    <property type="entry name" value="NAC DOMAIN-CONTAINING PROTEIN 86-LIKE"/>
    <property type="match status" value="1"/>
</dbReference>
<gene>
    <name evidence="8" type="ORF">LIER_38824</name>
</gene>
<evidence type="ECO:0000256" key="1">
    <source>
        <dbReference type="ARBA" id="ARBA00004123"/>
    </source>
</evidence>
<reference evidence="8 9" key="1">
    <citation type="submission" date="2024-01" db="EMBL/GenBank/DDBJ databases">
        <title>The complete chloroplast genome sequence of Lithospermum erythrorhizon: insights into the phylogenetic relationship among Boraginaceae species and the maternal lineages of purple gromwells.</title>
        <authorList>
            <person name="Okada T."/>
            <person name="Watanabe K."/>
        </authorList>
    </citation>
    <scope>NUCLEOTIDE SEQUENCE [LARGE SCALE GENOMIC DNA]</scope>
</reference>
<evidence type="ECO:0000256" key="4">
    <source>
        <dbReference type="ARBA" id="ARBA00023163"/>
    </source>
</evidence>
<keyword evidence="9" id="KW-1185">Reference proteome</keyword>
<protein>
    <recommendedName>
        <fullName evidence="7">NAC domain-containing protein</fullName>
    </recommendedName>
</protein>
<keyword evidence="6" id="KW-1133">Transmembrane helix</keyword>
<dbReference type="GO" id="GO:0005634">
    <property type="term" value="C:nucleus"/>
    <property type="evidence" value="ECO:0007669"/>
    <property type="project" value="UniProtKB-SubCell"/>
</dbReference>
<dbReference type="InterPro" id="IPR036093">
    <property type="entry name" value="NAC_dom_sf"/>
</dbReference>
<dbReference type="InterPro" id="IPR003441">
    <property type="entry name" value="NAC-dom"/>
</dbReference>
<evidence type="ECO:0000313" key="9">
    <source>
        <dbReference type="Proteomes" id="UP001454036"/>
    </source>
</evidence>
<comment type="caution">
    <text evidence="8">The sequence shown here is derived from an EMBL/GenBank/DDBJ whole genome shotgun (WGS) entry which is preliminary data.</text>
</comment>
<evidence type="ECO:0000256" key="2">
    <source>
        <dbReference type="ARBA" id="ARBA00023015"/>
    </source>
</evidence>
<evidence type="ECO:0000259" key="7">
    <source>
        <dbReference type="PROSITE" id="PS51005"/>
    </source>
</evidence>
<dbReference type="SUPFAM" id="SSF101941">
    <property type="entry name" value="NAC domain"/>
    <property type="match status" value="1"/>
</dbReference>
<proteinExistence type="predicted"/>
<keyword evidence="6" id="KW-0472">Membrane</keyword>
<keyword evidence="5" id="KW-0539">Nucleus</keyword>
<dbReference type="GO" id="GO:0003677">
    <property type="term" value="F:DNA binding"/>
    <property type="evidence" value="ECO:0007669"/>
    <property type="project" value="UniProtKB-KW"/>
</dbReference>
<name>A0AAV3Q745_LITER</name>
<dbReference type="Proteomes" id="UP001454036">
    <property type="component" value="Unassembled WGS sequence"/>
</dbReference>
<evidence type="ECO:0000256" key="6">
    <source>
        <dbReference type="SAM" id="Phobius"/>
    </source>
</evidence>
<dbReference type="Pfam" id="PF02365">
    <property type="entry name" value="NAM"/>
    <property type="match status" value="1"/>
</dbReference>
<feature type="transmembrane region" description="Helical" evidence="6">
    <location>
        <begin position="487"/>
        <end position="506"/>
    </location>
</feature>
<feature type="domain" description="NAC" evidence="7">
    <location>
        <begin position="6"/>
        <end position="156"/>
    </location>
</feature>
<keyword evidence="6" id="KW-0812">Transmembrane</keyword>
<dbReference type="FunFam" id="2.170.150.80:FF:000002">
    <property type="entry name" value="Nac domain-containing protein 86"/>
    <property type="match status" value="1"/>
</dbReference>
<organism evidence="8 9">
    <name type="scientific">Lithospermum erythrorhizon</name>
    <name type="common">Purple gromwell</name>
    <name type="synonym">Lithospermum officinale var. erythrorhizon</name>
    <dbReference type="NCBI Taxonomy" id="34254"/>
    <lineage>
        <taxon>Eukaryota</taxon>
        <taxon>Viridiplantae</taxon>
        <taxon>Streptophyta</taxon>
        <taxon>Embryophyta</taxon>
        <taxon>Tracheophyta</taxon>
        <taxon>Spermatophyta</taxon>
        <taxon>Magnoliopsida</taxon>
        <taxon>eudicotyledons</taxon>
        <taxon>Gunneridae</taxon>
        <taxon>Pentapetalae</taxon>
        <taxon>asterids</taxon>
        <taxon>lamiids</taxon>
        <taxon>Boraginales</taxon>
        <taxon>Boraginaceae</taxon>
        <taxon>Boraginoideae</taxon>
        <taxon>Lithospermeae</taxon>
        <taxon>Lithospermum</taxon>
    </lineage>
</organism>
<keyword evidence="4" id="KW-0804">Transcription</keyword>
<evidence type="ECO:0000256" key="5">
    <source>
        <dbReference type="ARBA" id="ARBA00023242"/>
    </source>
</evidence>
<keyword evidence="2" id="KW-0805">Transcription regulation</keyword>